<protein>
    <submittedName>
        <fullName evidence="1">Uncharacterized protein</fullName>
    </submittedName>
</protein>
<reference evidence="1 2" key="1">
    <citation type="journal article" date="2021" name="Nat. Plants">
        <title>The Taxus genome provides insights into paclitaxel biosynthesis.</title>
        <authorList>
            <person name="Xiong X."/>
            <person name="Gou J."/>
            <person name="Liao Q."/>
            <person name="Li Y."/>
            <person name="Zhou Q."/>
            <person name="Bi G."/>
            <person name="Li C."/>
            <person name="Du R."/>
            <person name="Wang X."/>
            <person name="Sun T."/>
            <person name="Guo L."/>
            <person name="Liang H."/>
            <person name="Lu P."/>
            <person name="Wu Y."/>
            <person name="Zhang Z."/>
            <person name="Ro D.K."/>
            <person name="Shang Y."/>
            <person name="Huang S."/>
            <person name="Yan J."/>
        </authorList>
    </citation>
    <scope>NUCLEOTIDE SEQUENCE [LARGE SCALE GENOMIC DNA]</scope>
    <source>
        <strain evidence="1">Ta-2019</strain>
    </source>
</reference>
<dbReference type="OMA" id="THFINNT"/>
<evidence type="ECO:0000313" key="1">
    <source>
        <dbReference type="EMBL" id="KAH9311661.1"/>
    </source>
</evidence>
<dbReference type="PANTHER" id="PTHR48475:SF1">
    <property type="entry name" value="RNASE H TYPE-1 DOMAIN-CONTAINING PROTEIN"/>
    <property type="match status" value="1"/>
</dbReference>
<sequence>MAEEFNKILSHTMIKICEVGRQDWDDKVSFVLWAYMTTYKRLNKATPFQLVFGMEVIFLVEFMLPSLRIVCVGGLADEQALEERIDKLMQLDE</sequence>
<gene>
    <name evidence="1" type="ORF">KI387_026696</name>
</gene>
<dbReference type="Gene3D" id="3.30.420.10">
    <property type="entry name" value="Ribonuclease H-like superfamily/Ribonuclease H"/>
    <property type="match status" value="1"/>
</dbReference>
<organism evidence="1 2">
    <name type="scientific">Taxus chinensis</name>
    <name type="common">Chinese yew</name>
    <name type="synonym">Taxus wallichiana var. chinensis</name>
    <dbReference type="NCBI Taxonomy" id="29808"/>
    <lineage>
        <taxon>Eukaryota</taxon>
        <taxon>Viridiplantae</taxon>
        <taxon>Streptophyta</taxon>
        <taxon>Embryophyta</taxon>
        <taxon>Tracheophyta</taxon>
        <taxon>Spermatophyta</taxon>
        <taxon>Pinopsida</taxon>
        <taxon>Pinidae</taxon>
        <taxon>Conifers II</taxon>
        <taxon>Cupressales</taxon>
        <taxon>Taxaceae</taxon>
        <taxon>Taxus</taxon>
    </lineage>
</organism>
<dbReference type="GO" id="GO:0003676">
    <property type="term" value="F:nucleic acid binding"/>
    <property type="evidence" value="ECO:0007669"/>
    <property type="project" value="InterPro"/>
</dbReference>
<comment type="caution">
    <text evidence="1">The sequence shown here is derived from an EMBL/GenBank/DDBJ whole genome shotgun (WGS) entry which is preliminary data.</text>
</comment>
<dbReference type="InterPro" id="IPR012337">
    <property type="entry name" value="RNaseH-like_sf"/>
</dbReference>
<dbReference type="PANTHER" id="PTHR48475">
    <property type="entry name" value="RIBONUCLEASE H"/>
    <property type="match status" value="1"/>
</dbReference>
<proteinExistence type="predicted"/>
<dbReference type="EMBL" id="JAHRHJ020000006">
    <property type="protein sequence ID" value="KAH9311661.1"/>
    <property type="molecule type" value="Genomic_DNA"/>
</dbReference>
<dbReference type="InterPro" id="IPR036397">
    <property type="entry name" value="RNaseH_sf"/>
</dbReference>
<dbReference type="AlphaFoldDB" id="A0AA38L169"/>
<dbReference type="SUPFAM" id="SSF53098">
    <property type="entry name" value="Ribonuclease H-like"/>
    <property type="match status" value="1"/>
</dbReference>
<feature type="non-terminal residue" evidence="1">
    <location>
        <position position="93"/>
    </location>
</feature>
<name>A0AA38L169_TAXCH</name>
<keyword evidence="2" id="KW-1185">Reference proteome</keyword>
<dbReference type="Proteomes" id="UP000824469">
    <property type="component" value="Unassembled WGS sequence"/>
</dbReference>
<evidence type="ECO:0000313" key="2">
    <source>
        <dbReference type="Proteomes" id="UP000824469"/>
    </source>
</evidence>
<accession>A0AA38L169</accession>